<dbReference type="AlphaFoldDB" id="A0A2D6LP11"/>
<proteinExistence type="predicted"/>
<feature type="region of interest" description="Disordered" evidence="1">
    <location>
        <begin position="21"/>
        <end position="51"/>
    </location>
</feature>
<accession>A0A2D6LP11</accession>
<evidence type="ECO:0000256" key="1">
    <source>
        <dbReference type="SAM" id="MobiDB-lite"/>
    </source>
</evidence>
<comment type="caution">
    <text evidence="2">The sequence shown here is derived from an EMBL/GenBank/DDBJ whole genome shotgun (WGS) entry which is preliminary data.</text>
</comment>
<sequence length="64" mass="6996">MNKILPIIILALLVLVSGCTTEQNSDVETPETTTQETQQEPEEQNRDVAESTVKDAAQVLEGLI</sequence>
<dbReference type="Proteomes" id="UP000226712">
    <property type="component" value="Unassembled WGS sequence"/>
</dbReference>
<protein>
    <submittedName>
        <fullName evidence="2">Uncharacterized protein</fullName>
    </submittedName>
</protein>
<evidence type="ECO:0000313" key="3">
    <source>
        <dbReference type="Proteomes" id="UP000226712"/>
    </source>
</evidence>
<dbReference type="PROSITE" id="PS51257">
    <property type="entry name" value="PROKAR_LIPOPROTEIN"/>
    <property type="match status" value="1"/>
</dbReference>
<name>A0A2D6LP11_9ARCH</name>
<gene>
    <name evidence="2" type="ORF">CL944_00345</name>
</gene>
<dbReference type="EMBL" id="NZBD01000002">
    <property type="protein sequence ID" value="MAG17910.1"/>
    <property type="molecule type" value="Genomic_DNA"/>
</dbReference>
<organism evidence="2 3">
    <name type="scientific">Candidatus Iainarchaeum sp</name>
    <dbReference type="NCBI Taxonomy" id="3101447"/>
    <lineage>
        <taxon>Archaea</taxon>
        <taxon>Candidatus Iainarchaeota</taxon>
        <taxon>Candidatus Iainarchaeia</taxon>
        <taxon>Candidatus Iainarchaeales</taxon>
        <taxon>Candidatus Iainarchaeaceae</taxon>
        <taxon>Candidatus Iainarchaeum</taxon>
    </lineage>
</organism>
<evidence type="ECO:0000313" key="2">
    <source>
        <dbReference type="EMBL" id="MAG17910.1"/>
    </source>
</evidence>
<reference evidence="3" key="1">
    <citation type="submission" date="2017-09" db="EMBL/GenBank/DDBJ databases">
        <title>The Reconstruction of 2,631 Draft Metagenome-Assembled Genomes from the Global Oceans.</title>
        <authorList>
            <person name="Tully B.J."/>
            <person name="Graham E.D."/>
            <person name="Heidelberg J.F."/>
        </authorList>
    </citation>
    <scope>NUCLEOTIDE SEQUENCE [LARGE SCALE GENOMIC DNA]</scope>
</reference>